<gene>
    <name evidence="2" type="ORF">TELCIR_00494</name>
</gene>
<dbReference type="OrthoDB" id="415411at2759"/>
<sequence>MFPTICVLLLVGTTVAKDPIGQNIIVLLIDGYGASLLNESKTEAKFGAEEFKKASFRFPKGRVGAARSLQRQTN</sequence>
<keyword evidence="1" id="KW-0732">Signal</keyword>
<proteinExistence type="predicted"/>
<accession>A0A2G9V4K3</accession>
<evidence type="ECO:0000313" key="3">
    <source>
        <dbReference type="Proteomes" id="UP000230423"/>
    </source>
</evidence>
<evidence type="ECO:0000313" key="2">
    <source>
        <dbReference type="EMBL" id="PIO77417.1"/>
    </source>
</evidence>
<reference evidence="2 3" key="1">
    <citation type="submission" date="2015-09" db="EMBL/GenBank/DDBJ databases">
        <title>Draft genome of the parasitic nematode Teladorsagia circumcincta isolate WARC Sus (inbred).</title>
        <authorList>
            <person name="Mitreva M."/>
        </authorList>
    </citation>
    <scope>NUCLEOTIDE SEQUENCE [LARGE SCALE GENOMIC DNA]</scope>
    <source>
        <strain evidence="2 3">S</strain>
    </source>
</reference>
<protein>
    <recommendedName>
        <fullName evidence="4">Alkaline phosphatase</fullName>
    </recommendedName>
</protein>
<name>A0A2G9V4K3_TELCI</name>
<dbReference type="Proteomes" id="UP000230423">
    <property type="component" value="Unassembled WGS sequence"/>
</dbReference>
<evidence type="ECO:0008006" key="4">
    <source>
        <dbReference type="Google" id="ProtNLM"/>
    </source>
</evidence>
<organism evidence="2 3">
    <name type="scientific">Teladorsagia circumcincta</name>
    <name type="common">Brown stomach worm</name>
    <name type="synonym">Ostertagia circumcincta</name>
    <dbReference type="NCBI Taxonomy" id="45464"/>
    <lineage>
        <taxon>Eukaryota</taxon>
        <taxon>Metazoa</taxon>
        <taxon>Ecdysozoa</taxon>
        <taxon>Nematoda</taxon>
        <taxon>Chromadorea</taxon>
        <taxon>Rhabditida</taxon>
        <taxon>Rhabditina</taxon>
        <taxon>Rhabditomorpha</taxon>
        <taxon>Strongyloidea</taxon>
        <taxon>Trichostrongylidae</taxon>
        <taxon>Teladorsagia</taxon>
    </lineage>
</organism>
<evidence type="ECO:0000256" key="1">
    <source>
        <dbReference type="SAM" id="SignalP"/>
    </source>
</evidence>
<dbReference type="AlphaFoldDB" id="A0A2G9V4K3"/>
<keyword evidence="3" id="KW-1185">Reference proteome</keyword>
<feature type="signal peptide" evidence="1">
    <location>
        <begin position="1"/>
        <end position="16"/>
    </location>
</feature>
<dbReference type="EMBL" id="KZ344999">
    <property type="protein sequence ID" value="PIO77417.1"/>
    <property type="molecule type" value="Genomic_DNA"/>
</dbReference>
<feature type="chain" id="PRO_5013896951" description="Alkaline phosphatase" evidence="1">
    <location>
        <begin position="17"/>
        <end position="74"/>
    </location>
</feature>